<protein>
    <submittedName>
        <fullName evidence="1">Cell division protein FtsB</fullName>
    </submittedName>
</protein>
<dbReference type="STRING" id="563176.SAMN04488090_4467"/>
<keyword evidence="1" id="KW-0131">Cell cycle</keyword>
<sequence length="98" mass="11633">MSRLWPPNFRLLAFLVWFGMVCISDYNPYKQWEMGNELSELKDQKAFMEKEIVRVHDERKAISASPSSLESFAREKYLMKKENEEVFVLIDEQGKPVE</sequence>
<dbReference type="RefSeq" id="WP_143011183.1">
    <property type="nucleotide sequence ID" value="NZ_FNGS01000010.1"/>
</dbReference>
<dbReference type="Proteomes" id="UP000198901">
    <property type="component" value="Unassembled WGS sequence"/>
</dbReference>
<accession>A0A1G9WXC9</accession>
<dbReference type="GO" id="GO:0051301">
    <property type="term" value="P:cell division"/>
    <property type="evidence" value="ECO:0007669"/>
    <property type="project" value="UniProtKB-KW"/>
</dbReference>
<gene>
    <name evidence="1" type="ORF">SAMN04488090_4467</name>
</gene>
<dbReference type="InterPro" id="IPR007060">
    <property type="entry name" value="FtsL/DivIC"/>
</dbReference>
<dbReference type="EMBL" id="FNGS01000010">
    <property type="protein sequence ID" value="SDM88931.1"/>
    <property type="molecule type" value="Genomic_DNA"/>
</dbReference>
<dbReference type="AlphaFoldDB" id="A0A1G9WXC9"/>
<evidence type="ECO:0000313" key="2">
    <source>
        <dbReference type="Proteomes" id="UP000198901"/>
    </source>
</evidence>
<proteinExistence type="predicted"/>
<name>A0A1G9WXC9_9BACT</name>
<reference evidence="1 2" key="1">
    <citation type="submission" date="2016-10" db="EMBL/GenBank/DDBJ databases">
        <authorList>
            <person name="de Groot N.N."/>
        </authorList>
    </citation>
    <scope>NUCLEOTIDE SEQUENCE [LARGE SCALE GENOMIC DNA]</scope>
    <source>
        <strain evidence="1 2">DSM 21668</strain>
    </source>
</reference>
<keyword evidence="2" id="KW-1185">Reference proteome</keyword>
<keyword evidence="1" id="KW-0132">Cell division</keyword>
<dbReference type="OrthoDB" id="1467719at2"/>
<organism evidence="1 2">
    <name type="scientific">Siphonobacter aquaeclarae</name>
    <dbReference type="NCBI Taxonomy" id="563176"/>
    <lineage>
        <taxon>Bacteria</taxon>
        <taxon>Pseudomonadati</taxon>
        <taxon>Bacteroidota</taxon>
        <taxon>Cytophagia</taxon>
        <taxon>Cytophagales</taxon>
        <taxon>Cytophagaceae</taxon>
        <taxon>Siphonobacter</taxon>
    </lineage>
</organism>
<evidence type="ECO:0000313" key="1">
    <source>
        <dbReference type="EMBL" id="SDM88931.1"/>
    </source>
</evidence>
<dbReference type="Pfam" id="PF04977">
    <property type="entry name" value="DivIC"/>
    <property type="match status" value="1"/>
</dbReference>